<name>A0ABP8QUB3_9SPHI</name>
<gene>
    <name evidence="2" type="ORF">GCM10023173_01130</name>
</gene>
<dbReference type="PANTHER" id="PTHR43143:SF5">
    <property type="entry name" value="SECRETED PROTEIN"/>
    <property type="match status" value="1"/>
</dbReference>
<dbReference type="RefSeq" id="WP_345063187.1">
    <property type="nucleotide sequence ID" value="NZ_BAABGR010000002.1"/>
</dbReference>
<comment type="caution">
    <text evidence="2">The sequence shown here is derived from an EMBL/GenBank/DDBJ whole genome shotgun (WGS) entry which is preliminary data.</text>
</comment>
<dbReference type="EMBL" id="BAABGR010000002">
    <property type="protein sequence ID" value="GAA4510122.1"/>
    <property type="molecule type" value="Genomic_DNA"/>
</dbReference>
<dbReference type="PROSITE" id="PS51257">
    <property type="entry name" value="PROKAR_LIPOPROTEIN"/>
    <property type="match status" value="1"/>
</dbReference>
<dbReference type="InterPro" id="IPR029052">
    <property type="entry name" value="Metallo-depent_PP-like"/>
</dbReference>
<sequence length="364" mass="40795">MKNLNVIILSAALLMSCKESVELVESTLNLGKVEKVAASSSSSDDFFQIAILPDTQYYTAKKHGGSLNLFKYQIDWILANVTTSRIKYVAHLGDVVDHGDDGNSQEWINAKNQLYRLKDAKIPFGVAVGNHDQTPYGNPMSPGTNSGYGVYFGKNVMKTSATPWYKDAYGSSNNSDNHYDFFEYGAHKFMVLYLEYNNPSEALYNANYEAKVFHWADSIIQKFPDRKVIIVSHSILKAPTNNTANITTPGTSTQQGYSSFTSQGSKIYHNFKKHKNVIIMLCGHISGEGYRRDVYKFNNGQDSTVIKSFLSDYQSRPNGGNGYMRLMRFNLTKNTLSVKTFAPRPGANILEEDADSKFTVKLFE</sequence>
<dbReference type="InterPro" id="IPR051918">
    <property type="entry name" value="STPP_CPPED1"/>
</dbReference>
<dbReference type="Proteomes" id="UP001500394">
    <property type="component" value="Unassembled WGS sequence"/>
</dbReference>
<evidence type="ECO:0000313" key="2">
    <source>
        <dbReference type="EMBL" id="GAA4510122.1"/>
    </source>
</evidence>
<dbReference type="InterPro" id="IPR004843">
    <property type="entry name" value="Calcineurin-like_PHP"/>
</dbReference>
<keyword evidence="3" id="KW-1185">Reference proteome</keyword>
<dbReference type="PANTHER" id="PTHR43143">
    <property type="entry name" value="METALLOPHOSPHOESTERASE, CALCINEURIN SUPERFAMILY"/>
    <property type="match status" value="1"/>
</dbReference>
<protein>
    <recommendedName>
        <fullName evidence="1">Calcineurin-like phosphoesterase domain-containing protein</fullName>
    </recommendedName>
</protein>
<dbReference type="Gene3D" id="3.60.21.10">
    <property type="match status" value="1"/>
</dbReference>
<evidence type="ECO:0000313" key="3">
    <source>
        <dbReference type="Proteomes" id="UP001500394"/>
    </source>
</evidence>
<proteinExistence type="predicted"/>
<evidence type="ECO:0000259" key="1">
    <source>
        <dbReference type="Pfam" id="PF00149"/>
    </source>
</evidence>
<dbReference type="SUPFAM" id="SSF56300">
    <property type="entry name" value="Metallo-dependent phosphatases"/>
    <property type="match status" value="1"/>
</dbReference>
<organism evidence="2 3">
    <name type="scientific">Sphingobacterium thermophilum</name>
    <dbReference type="NCBI Taxonomy" id="768534"/>
    <lineage>
        <taxon>Bacteria</taxon>
        <taxon>Pseudomonadati</taxon>
        <taxon>Bacteroidota</taxon>
        <taxon>Sphingobacteriia</taxon>
        <taxon>Sphingobacteriales</taxon>
        <taxon>Sphingobacteriaceae</taxon>
        <taxon>Sphingobacterium</taxon>
    </lineage>
</organism>
<feature type="domain" description="Calcineurin-like phosphoesterase" evidence="1">
    <location>
        <begin position="49"/>
        <end position="285"/>
    </location>
</feature>
<accession>A0ABP8QUB3</accession>
<reference evidence="3" key="1">
    <citation type="journal article" date="2019" name="Int. J. Syst. Evol. Microbiol.">
        <title>The Global Catalogue of Microorganisms (GCM) 10K type strain sequencing project: providing services to taxonomists for standard genome sequencing and annotation.</title>
        <authorList>
            <consortium name="The Broad Institute Genomics Platform"/>
            <consortium name="The Broad Institute Genome Sequencing Center for Infectious Disease"/>
            <person name="Wu L."/>
            <person name="Ma J."/>
        </authorList>
    </citation>
    <scope>NUCLEOTIDE SEQUENCE [LARGE SCALE GENOMIC DNA]</scope>
    <source>
        <strain evidence="3">JCM 17858</strain>
    </source>
</reference>
<dbReference type="Pfam" id="PF00149">
    <property type="entry name" value="Metallophos"/>
    <property type="match status" value="1"/>
</dbReference>